<name>A0ABN1U4E8_9ACTN</name>
<gene>
    <name evidence="3" type="ORF">GCM10009663_67350</name>
</gene>
<dbReference type="InterPro" id="IPR003594">
    <property type="entry name" value="HATPase_dom"/>
</dbReference>
<dbReference type="PANTHER" id="PTHR43156">
    <property type="entry name" value="STAGE II SPORULATION PROTEIN E-RELATED"/>
    <property type="match status" value="1"/>
</dbReference>
<dbReference type="Pfam" id="PF08448">
    <property type="entry name" value="PAS_4"/>
    <property type="match status" value="1"/>
</dbReference>
<dbReference type="InterPro" id="IPR036890">
    <property type="entry name" value="HATPase_C_sf"/>
</dbReference>
<keyword evidence="4" id="KW-1185">Reference proteome</keyword>
<feature type="domain" description="PAS" evidence="2">
    <location>
        <begin position="10"/>
        <end position="80"/>
    </location>
</feature>
<evidence type="ECO:0000259" key="2">
    <source>
        <dbReference type="PROSITE" id="PS50112"/>
    </source>
</evidence>
<dbReference type="CDD" id="cd16936">
    <property type="entry name" value="HATPase_RsbW-like"/>
    <property type="match status" value="1"/>
</dbReference>
<dbReference type="Gene3D" id="3.60.40.10">
    <property type="entry name" value="PPM-type phosphatase domain"/>
    <property type="match status" value="1"/>
</dbReference>
<dbReference type="InterPro" id="IPR052016">
    <property type="entry name" value="Bact_Sigma-Reg"/>
</dbReference>
<comment type="caution">
    <text evidence="3">The sequence shown here is derived from an EMBL/GenBank/DDBJ whole genome shotgun (WGS) entry which is preliminary data.</text>
</comment>
<proteinExistence type="predicted"/>
<evidence type="ECO:0000256" key="1">
    <source>
        <dbReference type="ARBA" id="ARBA00022801"/>
    </source>
</evidence>
<dbReference type="SUPFAM" id="SSF55874">
    <property type="entry name" value="ATPase domain of HSP90 chaperone/DNA topoisomerase II/histidine kinase"/>
    <property type="match status" value="1"/>
</dbReference>
<sequence length="692" mass="74523">MQPNDRVRTDAALLEALFTRAPAGLFVLDPELRVVRFNTAARGMRGMPPDAVVGRTVEEFAPGFPHEKLTEVARSVLATGNSVRRLRVSGVLPHDDSKRMVVSLSVFRLNAPGGRVLGLAVMAEDVTEQQNTADRLAILHDAQRLIGSTLDASATVGELAEVAIGRFADVVIVDLLDDVLRGRRLQAGPVAADAPLRRVVLRSVEEFRTRTPDGELTSLHFPTVLSQSMHDHRPRLIAHLTPDEPLLAADPVRARRLAEAGAHSLIVAPLTVHGTALGLAVFVRTVTEEPFDQGDLELAAELADRTTLSVHRAWQYLHERTIATALQRRLLPVRPPDLPAVDTAYLHLSGDAGADWFDVVPLSGGRVALVCGTVAGRGVEAAATMGQLRTVVQTLARQDLPADELLGVLDETVRRLAEETVPEPGEPPVLASCLYLVYDPVTGRCSAAAAGHPPLVPIARDGSLLDFEVPVGPALGRGGGEGYEAVHAELPEGSLLALHTRGLTAGSDTGDRSGRNRLRRLLAHPDRSLRELCDDVAYAAVPHRLDEDALLLLARTKLFGSDRVALWTLPADPAVVSTARTLVSQQLAAWGLEAVAADTELIVSELVTNAIRYGRGPVRLRLIRDRGLLCEVSDSNSAAPHMRLARSGDEGGRGLFLVMHLSRRWGTRYGERGKTVWSEQPVPESVRAATIA</sequence>
<dbReference type="InterPro" id="IPR003018">
    <property type="entry name" value="GAF"/>
</dbReference>
<dbReference type="EMBL" id="BAAALD010000105">
    <property type="protein sequence ID" value="GAA1117826.1"/>
    <property type="molecule type" value="Genomic_DNA"/>
</dbReference>
<dbReference type="RefSeq" id="WP_344627510.1">
    <property type="nucleotide sequence ID" value="NZ_BAAALD010000105.1"/>
</dbReference>
<accession>A0ABN1U4E8</accession>
<evidence type="ECO:0000313" key="4">
    <source>
        <dbReference type="Proteomes" id="UP001499987"/>
    </source>
</evidence>
<dbReference type="SUPFAM" id="SSF55785">
    <property type="entry name" value="PYP-like sensor domain (PAS domain)"/>
    <property type="match status" value="1"/>
</dbReference>
<dbReference type="SMART" id="SM00091">
    <property type="entry name" value="PAS"/>
    <property type="match status" value="1"/>
</dbReference>
<dbReference type="Gene3D" id="3.30.450.20">
    <property type="entry name" value="PAS domain"/>
    <property type="match status" value="1"/>
</dbReference>
<protein>
    <recommendedName>
        <fullName evidence="2">PAS domain-containing protein</fullName>
    </recommendedName>
</protein>
<reference evidence="3 4" key="1">
    <citation type="journal article" date="2019" name="Int. J. Syst. Evol. Microbiol.">
        <title>The Global Catalogue of Microorganisms (GCM) 10K type strain sequencing project: providing services to taxonomists for standard genome sequencing and annotation.</title>
        <authorList>
            <consortium name="The Broad Institute Genomics Platform"/>
            <consortium name="The Broad Institute Genome Sequencing Center for Infectious Disease"/>
            <person name="Wu L."/>
            <person name="Ma J."/>
        </authorList>
    </citation>
    <scope>NUCLEOTIDE SEQUENCE [LARGE SCALE GENOMIC DNA]</scope>
    <source>
        <strain evidence="3 4">JCM 13002</strain>
    </source>
</reference>
<dbReference type="PROSITE" id="PS50112">
    <property type="entry name" value="PAS"/>
    <property type="match status" value="1"/>
</dbReference>
<dbReference type="InterPro" id="IPR036457">
    <property type="entry name" value="PPM-type-like_dom_sf"/>
</dbReference>
<keyword evidence="1" id="KW-0378">Hydrolase</keyword>
<dbReference type="CDD" id="cd00130">
    <property type="entry name" value="PAS"/>
    <property type="match status" value="1"/>
</dbReference>
<dbReference type="InterPro" id="IPR029016">
    <property type="entry name" value="GAF-like_dom_sf"/>
</dbReference>
<dbReference type="SMART" id="SM00331">
    <property type="entry name" value="PP2C_SIG"/>
    <property type="match status" value="1"/>
</dbReference>
<dbReference type="Pfam" id="PF07228">
    <property type="entry name" value="SpoIIE"/>
    <property type="match status" value="1"/>
</dbReference>
<evidence type="ECO:0000313" key="3">
    <source>
        <dbReference type="EMBL" id="GAA1117826.1"/>
    </source>
</evidence>
<dbReference type="PANTHER" id="PTHR43156:SF2">
    <property type="entry name" value="STAGE II SPORULATION PROTEIN E"/>
    <property type="match status" value="1"/>
</dbReference>
<dbReference type="InterPro" id="IPR013656">
    <property type="entry name" value="PAS_4"/>
</dbReference>
<dbReference type="SUPFAM" id="SSF55781">
    <property type="entry name" value="GAF domain-like"/>
    <property type="match status" value="1"/>
</dbReference>
<dbReference type="Pfam" id="PF01590">
    <property type="entry name" value="GAF"/>
    <property type="match status" value="1"/>
</dbReference>
<dbReference type="NCBIfam" id="TIGR00229">
    <property type="entry name" value="sensory_box"/>
    <property type="match status" value="1"/>
</dbReference>
<dbReference type="Pfam" id="PF13581">
    <property type="entry name" value="HATPase_c_2"/>
    <property type="match status" value="1"/>
</dbReference>
<dbReference type="InterPro" id="IPR035965">
    <property type="entry name" value="PAS-like_dom_sf"/>
</dbReference>
<dbReference type="Proteomes" id="UP001499987">
    <property type="component" value="Unassembled WGS sequence"/>
</dbReference>
<organism evidence="3 4">
    <name type="scientific">Kitasatospora arboriphila</name>
    <dbReference type="NCBI Taxonomy" id="258052"/>
    <lineage>
        <taxon>Bacteria</taxon>
        <taxon>Bacillati</taxon>
        <taxon>Actinomycetota</taxon>
        <taxon>Actinomycetes</taxon>
        <taxon>Kitasatosporales</taxon>
        <taxon>Streptomycetaceae</taxon>
        <taxon>Kitasatospora</taxon>
    </lineage>
</organism>
<dbReference type="Gene3D" id="3.30.450.40">
    <property type="match status" value="1"/>
</dbReference>
<dbReference type="InterPro" id="IPR000014">
    <property type="entry name" value="PAS"/>
</dbReference>
<dbReference type="Gene3D" id="3.30.565.10">
    <property type="entry name" value="Histidine kinase-like ATPase, C-terminal domain"/>
    <property type="match status" value="1"/>
</dbReference>
<dbReference type="InterPro" id="IPR001932">
    <property type="entry name" value="PPM-type_phosphatase-like_dom"/>
</dbReference>